<name>A0ABW5Y5I0_9BACL</name>
<evidence type="ECO:0000256" key="1">
    <source>
        <dbReference type="ARBA" id="ARBA00006068"/>
    </source>
</evidence>
<keyword evidence="3" id="KW-0812">Transmembrane</keyword>
<comment type="similarity">
    <text evidence="1">Belongs to the LytR/CpsA/Psr (LCP) family.</text>
</comment>
<dbReference type="PANTHER" id="PTHR33392:SF3">
    <property type="entry name" value="POLYISOPRENYL-TEICHOIC ACID--PEPTIDOGLYCAN TEICHOIC ACID TRANSFERASE TAGT"/>
    <property type="match status" value="1"/>
</dbReference>
<dbReference type="PANTHER" id="PTHR33392">
    <property type="entry name" value="POLYISOPRENYL-TEICHOIC ACID--PEPTIDOGLYCAN TEICHOIC ACID TRANSFERASE TAGU"/>
    <property type="match status" value="1"/>
</dbReference>
<feature type="region of interest" description="Disordered" evidence="2">
    <location>
        <begin position="1"/>
        <end position="42"/>
    </location>
</feature>
<organism evidence="5 6">
    <name type="scientific">Kurthia populi</name>
    <dbReference type="NCBI Taxonomy" id="1562132"/>
    <lineage>
        <taxon>Bacteria</taxon>
        <taxon>Bacillati</taxon>
        <taxon>Bacillota</taxon>
        <taxon>Bacilli</taxon>
        <taxon>Bacillales</taxon>
        <taxon>Caryophanaceae</taxon>
        <taxon>Kurthia</taxon>
    </lineage>
</organism>
<dbReference type="RefSeq" id="WP_380149222.1">
    <property type="nucleotide sequence ID" value="NZ_JBHUOR010000142.1"/>
</dbReference>
<evidence type="ECO:0000313" key="6">
    <source>
        <dbReference type="Proteomes" id="UP001597568"/>
    </source>
</evidence>
<proteinExistence type="inferred from homology"/>
<feature type="region of interest" description="Disordered" evidence="2">
    <location>
        <begin position="368"/>
        <end position="391"/>
    </location>
</feature>
<keyword evidence="6" id="KW-1185">Reference proteome</keyword>
<feature type="transmembrane region" description="Helical" evidence="3">
    <location>
        <begin position="49"/>
        <end position="73"/>
    </location>
</feature>
<keyword evidence="3" id="KW-0472">Membrane</keyword>
<comment type="caution">
    <text evidence="5">The sequence shown here is derived from an EMBL/GenBank/DDBJ whole genome shotgun (WGS) entry which is preliminary data.</text>
</comment>
<dbReference type="Gene3D" id="3.40.630.190">
    <property type="entry name" value="LCP protein"/>
    <property type="match status" value="1"/>
</dbReference>
<protein>
    <submittedName>
        <fullName evidence="5">LCP family protein</fullName>
    </submittedName>
</protein>
<dbReference type="InterPro" id="IPR050922">
    <property type="entry name" value="LytR/CpsA/Psr_CW_biosynth"/>
</dbReference>
<dbReference type="InterPro" id="IPR004474">
    <property type="entry name" value="LytR_CpsA_psr"/>
</dbReference>
<dbReference type="Pfam" id="PF03816">
    <property type="entry name" value="LytR_cpsA_psr"/>
    <property type="match status" value="1"/>
</dbReference>
<feature type="domain" description="Cell envelope-related transcriptional attenuator" evidence="4">
    <location>
        <begin position="127"/>
        <end position="274"/>
    </location>
</feature>
<feature type="compositionally biased region" description="Polar residues" evidence="2">
    <location>
        <begin position="374"/>
        <end position="391"/>
    </location>
</feature>
<feature type="compositionally biased region" description="Basic residues" evidence="2">
    <location>
        <begin position="23"/>
        <end position="42"/>
    </location>
</feature>
<dbReference type="Proteomes" id="UP001597568">
    <property type="component" value="Unassembled WGS sequence"/>
</dbReference>
<feature type="compositionally biased region" description="Low complexity" evidence="2">
    <location>
        <begin position="12"/>
        <end position="22"/>
    </location>
</feature>
<evidence type="ECO:0000256" key="3">
    <source>
        <dbReference type="SAM" id="Phobius"/>
    </source>
</evidence>
<evidence type="ECO:0000259" key="4">
    <source>
        <dbReference type="Pfam" id="PF03816"/>
    </source>
</evidence>
<accession>A0ABW5Y5I0</accession>
<keyword evidence="3" id="KW-1133">Transmembrane helix</keyword>
<reference evidence="6" key="1">
    <citation type="journal article" date="2019" name="Int. J. Syst. Evol. Microbiol.">
        <title>The Global Catalogue of Microorganisms (GCM) 10K type strain sequencing project: providing services to taxonomists for standard genome sequencing and annotation.</title>
        <authorList>
            <consortium name="The Broad Institute Genomics Platform"/>
            <consortium name="The Broad Institute Genome Sequencing Center for Infectious Disease"/>
            <person name="Wu L."/>
            <person name="Ma J."/>
        </authorList>
    </citation>
    <scope>NUCLEOTIDE SEQUENCE [LARGE SCALE GENOMIC DNA]</scope>
    <source>
        <strain evidence="6">KCTC 33522</strain>
    </source>
</reference>
<sequence length="391" mass="43498">MPEKKKGTRQQAPSSSSTSTPKAKSHAKSRTTKSQERKKKKKEKESGGCLWKILLVVLILLLAFGGGYIYYLFHSGKKAAENAYVENSRTKSELRDESVQPLTDNISIMIVGIDDSEKRSQGEGNSRSDALLVATLNNKDKSIKLVSIPRDSYVYIPTVGYKDKITHAHAYGGIDATRETVEGLLNVPIDYYFRVNFDAFIEIVDALGGVTVDVPYEINELDENDKRTVHLMPGTQEVNGREALALARTRHQDSDVERGKRQQMILEAIASKATSVTSFTKYDKVLAAVGNNMQTDMTFDEMKSLFAYLQNGMPDIDSLSLKGSDDMSSGIYYYLLQDDSLLETRQTLQKHLGLTIDTKLNLSEDEEVIEEPTTKQNTGFQSNYNSSGSGN</sequence>
<dbReference type="EMBL" id="JBHUOR010000142">
    <property type="protein sequence ID" value="MFD2870608.1"/>
    <property type="molecule type" value="Genomic_DNA"/>
</dbReference>
<evidence type="ECO:0000313" key="5">
    <source>
        <dbReference type="EMBL" id="MFD2870608.1"/>
    </source>
</evidence>
<gene>
    <name evidence="5" type="ORF">ACFSY7_19100</name>
</gene>
<dbReference type="NCBIfam" id="TIGR00350">
    <property type="entry name" value="lytR_cpsA_psr"/>
    <property type="match status" value="1"/>
</dbReference>
<evidence type="ECO:0000256" key="2">
    <source>
        <dbReference type="SAM" id="MobiDB-lite"/>
    </source>
</evidence>